<dbReference type="InterPro" id="IPR058831">
    <property type="entry name" value="LolA-like_dom_2nd"/>
</dbReference>
<evidence type="ECO:0000313" key="6">
    <source>
        <dbReference type="Proteomes" id="UP000770661"/>
    </source>
</evidence>
<dbReference type="Pfam" id="PF25898">
    <property type="entry name" value="LolA_2nd_metazoa"/>
    <property type="match status" value="2"/>
</dbReference>
<dbReference type="EMBL" id="JACEEZ010019396">
    <property type="protein sequence ID" value="KAG0715787.1"/>
    <property type="molecule type" value="Genomic_DNA"/>
</dbReference>
<reference evidence="5" key="1">
    <citation type="submission" date="2020-07" db="EMBL/GenBank/DDBJ databases">
        <title>The High-quality genome of the commercially important snow crab, Chionoecetes opilio.</title>
        <authorList>
            <person name="Jeong J.-H."/>
            <person name="Ryu S."/>
        </authorList>
    </citation>
    <scope>NUCLEOTIDE SEQUENCE</scope>
    <source>
        <strain evidence="5">MADBK_172401_WGS</strain>
        <tissue evidence="5">Digestive gland</tissue>
    </source>
</reference>
<dbReference type="OrthoDB" id="5983572at2759"/>
<feature type="chain" id="PRO_5035329383" description="LolA-like domain-containing protein" evidence="3">
    <location>
        <begin position="19"/>
        <end position="735"/>
    </location>
</feature>
<feature type="transmembrane region" description="Helical" evidence="2">
    <location>
        <begin position="693"/>
        <end position="716"/>
    </location>
</feature>
<evidence type="ECO:0000256" key="1">
    <source>
        <dbReference type="SAM" id="MobiDB-lite"/>
    </source>
</evidence>
<organism evidence="5 6">
    <name type="scientific">Chionoecetes opilio</name>
    <name type="common">Atlantic snow crab</name>
    <name type="synonym">Cancer opilio</name>
    <dbReference type="NCBI Taxonomy" id="41210"/>
    <lineage>
        <taxon>Eukaryota</taxon>
        <taxon>Metazoa</taxon>
        <taxon>Ecdysozoa</taxon>
        <taxon>Arthropoda</taxon>
        <taxon>Crustacea</taxon>
        <taxon>Multicrustacea</taxon>
        <taxon>Malacostraca</taxon>
        <taxon>Eumalacostraca</taxon>
        <taxon>Eucarida</taxon>
        <taxon>Decapoda</taxon>
        <taxon>Pleocyemata</taxon>
        <taxon>Brachyura</taxon>
        <taxon>Eubrachyura</taxon>
        <taxon>Majoidea</taxon>
        <taxon>Majidae</taxon>
        <taxon>Chionoecetes</taxon>
    </lineage>
</organism>
<name>A0A8J5CQ04_CHIOP</name>
<feature type="region of interest" description="Disordered" evidence="1">
    <location>
        <begin position="634"/>
        <end position="668"/>
    </location>
</feature>
<keyword evidence="2" id="KW-1133">Transmembrane helix</keyword>
<keyword evidence="3" id="KW-0732">Signal</keyword>
<evidence type="ECO:0000256" key="3">
    <source>
        <dbReference type="SAM" id="SignalP"/>
    </source>
</evidence>
<feature type="domain" description="LolA-like" evidence="4">
    <location>
        <begin position="260"/>
        <end position="497"/>
    </location>
</feature>
<protein>
    <recommendedName>
        <fullName evidence="4">LolA-like domain-containing protein</fullName>
    </recommendedName>
</protein>
<proteinExistence type="predicted"/>
<dbReference type="PANTHER" id="PTHR36902:SF1">
    <property type="entry name" value="ENRICHED IN SURFACE-LABELED PROTEOME PROTEIN 9"/>
    <property type="match status" value="1"/>
</dbReference>
<comment type="caution">
    <text evidence="5">The sequence shown here is derived from an EMBL/GenBank/DDBJ whole genome shotgun (WGS) entry which is preliminary data.</text>
</comment>
<keyword evidence="6" id="KW-1185">Reference proteome</keyword>
<feature type="domain" description="LolA-like" evidence="4">
    <location>
        <begin position="40"/>
        <end position="210"/>
    </location>
</feature>
<feature type="signal peptide" evidence="3">
    <location>
        <begin position="1"/>
        <end position="18"/>
    </location>
</feature>
<dbReference type="AlphaFoldDB" id="A0A8J5CQ04"/>
<sequence length="735" mass="82365">MSPLLLVFVIVLGDVVAATRWTTGGGIPRKAQKEGEMPFCYPYNYTCGPIAPSPPTSYEAHIEHVDLVRDATHYIEEFYDYEENLLSVTDSSGTTVTFTIFFYDLNTVVYMLTDRGTDGPHTTTCTTETISHKTIFHPFPGDNGTAHLVLAPSQALLFGNDYRYSYVDNSSEREIGCNHWDACINDPEGSFYVKYFWSDPSKVADLDGYSSERPVTIQMTGRLQPPPGSTEALEVDSKYSVSLFNANPDIEGIRWAFEIPSGVYCPGFPSVKQPPKWLSQVVSTRVEVTMQFPGESSQEYAYTCLNWYDYYNKMTRTDSFANPTTQEFAVAGLVEVATIRDFKAGVEYVIDKTLGNCTTLPIDGKGFDTITTTDGHYTIKNPLFVFGLEETANLTYHGTKYARGLPCDVWVGHLDLELDNATIHDAYLYEVYILQSGWSEDAGVQNEDFPVPVLISVHQDYSSAQLPQDVVVNLHQNIFKFEEEPPSTRVYDITPCFSGHDHIRRFQMAFSGDYRDSFDMNPELFTVEVESGIRMALVIPLIRLQHTEIEYVETDNRLVCEFALVDRPQVDMDLPPYVGEPLDWVVDRLQNNMDNIVIVIANAEGAQMIRPIADSLKEMFEDGCYSRDISFTHQEETDPPITHPTPLPINQPERGTEEESGGNTDKGSTFASVVQMQQWIRGKDPIMYKPGDMAGMAMGMLVLGLLLGTGVTIVVLKKMGLSSETEVIPMNTRGQ</sequence>
<accession>A0A8J5CQ04</accession>
<dbReference type="PANTHER" id="PTHR36902">
    <property type="entry name" value="ENRICHED IN SURFACE-LABELED PROTEOME PROTEIN 9"/>
    <property type="match status" value="1"/>
</dbReference>
<keyword evidence="2" id="KW-0812">Transmembrane</keyword>
<dbReference type="Proteomes" id="UP000770661">
    <property type="component" value="Unassembled WGS sequence"/>
</dbReference>
<keyword evidence="2" id="KW-0472">Membrane</keyword>
<evidence type="ECO:0000256" key="2">
    <source>
        <dbReference type="SAM" id="Phobius"/>
    </source>
</evidence>
<evidence type="ECO:0000259" key="4">
    <source>
        <dbReference type="Pfam" id="PF25898"/>
    </source>
</evidence>
<evidence type="ECO:0000313" key="5">
    <source>
        <dbReference type="EMBL" id="KAG0715787.1"/>
    </source>
</evidence>
<gene>
    <name evidence="5" type="ORF">GWK47_011164</name>
</gene>